<protein>
    <submittedName>
        <fullName evidence="1">Filamin/ABP280 repeat-containing protein</fullName>
    </submittedName>
</protein>
<dbReference type="Proteomes" id="UP000075225">
    <property type="component" value="Unassembled WGS sequence"/>
</dbReference>
<dbReference type="VEuPathDB" id="ToxoDB:TGPRC2_271780A"/>
<evidence type="ECO:0000313" key="1">
    <source>
        <dbReference type="EMBL" id="KYK71179.1"/>
    </source>
</evidence>
<name>A0A151HP42_TOXGO</name>
<dbReference type="AlphaFoldDB" id="A0A151HP42"/>
<organism evidence="1 2">
    <name type="scientific">Toxoplasma gondii TgCatPRC2</name>
    <dbReference type="NCBI Taxonomy" id="1130821"/>
    <lineage>
        <taxon>Eukaryota</taxon>
        <taxon>Sar</taxon>
        <taxon>Alveolata</taxon>
        <taxon>Apicomplexa</taxon>
        <taxon>Conoidasida</taxon>
        <taxon>Coccidia</taxon>
        <taxon>Eucoccidiorida</taxon>
        <taxon>Eimeriorina</taxon>
        <taxon>Sarcocystidae</taxon>
        <taxon>Toxoplasma</taxon>
    </lineage>
</organism>
<sequence length="158" mass="17700">MCEPSFPPCWRTLLFPPCRPSCVSSERIVDSGGSDTLWHLRGMVDDRNRGSQGEKDSTEDIDGQNLRHSLLLRKNLSHLCYKESILCAGQPPPVRLENRTACQVNFHVRCTNSTFRSVFASGFHDFPSSVRHLLSNPVELRREPHGSASQRPVPCANG</sequence>
<dbReference type="EMBL" id="AHZP02000333">
    <property type="protein sequence ID" value="KYK71179.1"/>
    <property type="molecule type" value="Genomic_DNA"/>
</dbReference>
<proteinExistence type="predicted"/>
<accession>A0A151HP42</accession>
<comment type="caution">
    <text evidence="1">The sequence shown here is derived from an EMBL/GenBank/DDBJ whole genome shotgun (WGS) entry which is preliminary data.</text>
</comment>
<reference evidence="2" key="1">
    <citation type="submission" date="2016-03" db="EMBL/GenBank/DDBJ databases">
        <authorList>
            <person name="Sibley D."/>
            <person name="Venepally P."/>
            <person name="Karamycheva S."/>
            <person name="Hadjithomas M."/>
            <person name="Khan A."/>
            <person name="Brunk B."/>
            <person name="Roos D."/>
            <person name="Caler E."/>
            <person name="Lorenzi H."/>
        </authorList>
    </citation>
    <scope>NUCLEOTIDE SEQUENCE [LARGE SCALE GENOMIC DNA]</scope>
    <source>
        <strain evidence="2">TgCatPRC2</strain>
    </source>
</reference>
<gene>
    <name evidence="1" type="ORF">TGPRC2_271780A</name>
</gene>
<evidence type="ECO:0000313" key="2">
    <source>
        <dbReference type="Proteomes" id="UP000075225"/>
    </source>
</evidence>